<comment type="cofactor">
    <cofactor evidence="2">
        <name>Fe cation</name>
        <dbReference type="ChEBI" id="CHEBI:24875"/>
    </cofactor>
    <text evidence="2">Binds 1 Fe cation per subunit.</text>
</comment>
<dbReference type="Proteomes" id="UP000601768">
    <property type="component" value="Unassembled WGS sequence"/>
</dbReference>
<keyword evidence="2" id="KW-0479">Metal-binding</keyword>
<dbReference type="InterPro" id="IPR014710">
    <property type="entry name" value="RmlC-like_jellyroll"/>
</dbReference>
<feature type="binding site" evidence="2">
    <location>
        <position position="103"/>
    </location>
    <ligand>
        <name>Fe cation</name>
        <dbReference type="ChEBI" id="CHEBI:24875"/>
    </ligand>
</feature>
<evidence type="ECO:0000313" key="6">
    <source>
        <dbReference type="EMBL" id="MBC3764382.1"/>
    </source>
</evidence>
<dbReference type="Gene3D" id="2.60.120.10">
    <property type="entry name" value="Jelly Rolls"/>
    <property type="match status" value="2"/>
</dbReference>
<sequence length="284" mass="30951">MNTFSVIEQLKATPASDGAGVKLLRVFGGPGPERFDPFLMLDEFGSDKPSDYIAGFPPHPHRGFETVTYMLNGKMEHRDHLGNVGLLQEGGVQWMTAGKGVIHSEMPKQQEGLMRGFQLWVNLPAKNKMTPANYQDIDSQLIPLKETDFGWVKAIAGHSVISGHSVKGYFDVADTQVLYLDISINAGQQTTVDIAKGFNTLVYCFEGTVAIGEQKTPLPKQNLARVQGQGTLLLTNDSDVSLRCLVIAGKPIGEPIAQYGPFVMNNAAEIEQAIQDYQAGVLTD</sequence>
<gene>
    <name evidence="6" type="ORF">H8B19_00710</name>
</gene>
<evidence type="ECO:0000313" key="7">
    <source>
        <dbReference type="Proteomes" id="UP000601768"/>
    </source>
</evidence>
<feature type="binding site" evidence="2">
    <location>
        <position position="61"/>
    </location>
    <ligand>
        <name>Fe cation</name>
        <dbReference type="ChEBI" id="CHEBI:24875"/>
    </ligand>
</feature>
<dbReference type="EMBL" id="JACNEP010000001">
    <property type="protein sequence ID" value="MBC3764382.1"/>
    <property type="molecule type" value="Genomic_DNA"/>
</dbReference>
<dbReference type="PANTHER" id="PTHR13903:SF8">
    <property type="entry name" value="PIRIN"/>
    <property type="match status" value="1"/>
</dbReference>
<dbReference type="InterPro" id="IPR012093">
    <property type="entry name" value="Pirin"/>
</dbReference>
<dbReference type="Pfam" id="PF05726">
    <property type="entry name" value="Pirin_C"/>
    <property type="match status" value="1"/>
</dbReference>
<dbReference type="Pfam" id="PF02678">
    <property type="entry name" value="Pirin"/>
    <property type="match status" value="1"/>
</dbReference>
<keyword evidence="7" id="KW-1185">Reference proteome</keyword>
<feature type="domain" description="Pirin C-terminal" evidence="5">
    <location>
        <begin position="179"/>
        <end position="281"/>
    </location>
</feature>
<evidence type="ECO:0000256" key="1">
    <source>
        <dbReference type="ARBA" id="ARBA00008416"/>
    </source>
</evidence>
<organism evidence="6 7">
    <name type="scientific">Neptunicella marina</name>
    <dbReference type="NCBI Taxonomy" id="2125989"/>
    <lineage>
        <taxon>Bacteria</taxon>
        <taxon>Pseudomonadati</taxon>
        <taxon>Pseudomonadota</taxon>
        <taxon>Gammaproteobacteria</taxon>
        <taxon>Alteromonadales</taxon>
        <taxon>Alteromonadaceae</taxon>
        <taxon>Neptunicella</taxon>
    </lineage>
</organism>
<name>A0A8J6IRD8_9ALTE</name>
<protein>
    <submittedName>
        <fullName evidence="6">Pirin family protein</fullName>
    </submittedName>
</protein>
<comment type="caution">
    <text evidence="6">The sequence shown here is derived from an EMBL/GenBank/DDBJ whole genome shotgun (WGS) entry which is preliminary data.</text>
</comment>
<dbReference type="InterPro" id="IPR011051">
    <property type="entry name" value="RmlC_Cupin_sf"/>
</dbReference>
<reference evidence="6" key="2">
    <citation type="submission" date="2020-08" db="EMBL/GenBank/DDBJ databases">
        <authorList>
            <person name="Lai Q."/>
        </authorList>
    </citation>
    <scope>NUCLEOTIDE SEQUENCE</scope>
    <source>
        <strain evidence="6">S27-2</strain>
    </source>
</reference>
<evidence type="ECO:0000259" key="5">
    <source>
        <dbReference type="Pfam" id="PF05726"/>
    </source>
</evidence>
<accession>A0A8J6IRD8</accession>
<evidence type="ECO:0000256" key="3">
    <source>
        <dbReference type="RuleBase" id="RU003457"/>
    </source>
</evidence>
<dbReference type="InterPro" id="IPR003829">
    <property type="entry name" value="Pirin_N_dom"/>
</dbReference>
<feature type="binding site" evidence="2">
    <location>
        <position position="59"/>
    </location>
    <ligand>
        <name>Fe cation</name>
        <dbReference type="ChEBI" id="CHEBI:24875"/>
    </ligand>
</feature>
<keyword evidence="2" id="KW-0408">Iron</keyword>
<dbReference type="RefSeq" id="WP_186504859.1">
    <property type="nucleotide sequence ID" value="NZ_JACNEP010000001.1"/>
</dbReference>
<dbReference type="GO" id="GO:0046872">
    <property type="term" value="F:metal ion binding"/>
    <property type="evidence" value="ECO:0007669"/>
    <property type="project" value="UniProtKB-KW"/>
</dbReference>
<dbReference type="SUPFAM" id="SSF51182">
    <property type="entry name" value="RmlC-like cupins"/>
    <property type="match status" value="1"/>
</dbReference>
<evidence type="ECO:0000256" key="2">
    <source>
        <dbReference type="PIRSR" id="PIRSR006232-1"/>
    </source>
</evidence>
<dbReference type="InterPro" id="IPR008778">
    <property type="entry name" value="Pirin_C_dom"/>
</dbReference>
<dbReference type="CDD" id="cd02909">
    <property type="entry name" value="cupin_pirin_N"/>
    <property type="match status" value="1"/>
</dbReference>
<feature type="domain" description="Pirin N-terminal" evidence="4">
    <location>
        <begin position="25"/>
        <end position="121"/>
    </location>
</feature>
<dbReference type="CDD" id="cd02247">
    <property type="entry name" value="cupin_pirin_C"/>
    <property type="match status" value="1"/>
</dbReference>
<evidence type="ECO:0000259" key="4">
    <source>
        <dbReference type="Pfam" id="PF02678"/>
    </source>
</evidence>
<dbReference type="AlphaFoldDB" id="A0A8J6IRD8"/>
<dbReference type="PIRSF" id="PIRSF006232">
    <property type="entry name" value="Pirin"/>
    <property type="match status" value="1"/>
</dbReference>
<feature type="binding site" evidence="2">
    <location>
        <position position="105"/>
    </location>
    <ligand>
        <name>Fe cation</name>
        <dbReference type="ChEBI" id="CHEBI:24875"/>
    </ligand>
</feature>
<reference evidence="6" key="1">
    <citation type="journal article" date="2018" name="Int. J. Syst. Evol. Microbiol.">
        <title>Neptunicella marina gen. nov., sp. nov., isolated from surface seawater.</title>
        <authorList>
            <person name="Liu X."/>
            <person name="Lai Q."/>
            <person name="Du Y."/>
            <person name="Zhang X."/>
            <person name="Liu Z."/>
            <person name="Sun F."/>
            <person name="Shao Z."/>
        </authorList>
    </citation>
    <scope>NUCLEOTIDE SEQUENCE</scope>
    <source>
        <strain evidence="6">S27-2</strain>
    </source>
</reference>
<comment type="similarity">
    <text evidence="1 3">Belongs to the pirin family.</text>
</comment>
<dbReference type="PANTHER" id="PTHR13903">
    <property type="entry name" value="PIRIN-RELATED"/>
    <property type="match status" value="1"/>
</dbReference>
<proteinExistence type="inferred from homology"/>